<sequence length="147" mass="16484">LKLWTSIQRKLKGSTVDNVSDLEENTKVILEAMGGDDVDISPLRNLLGSLFELAASYNKTRSDLSEKVEENTISDIEIEKLREKEKNLEALLEVAEKEVEEAKLGASTARKEYDACCTALLTADDLADLEKKKKYLEAMLKDLANYK</sequence>
<proteinExistence type="predicted"/>
<feature type="non-terminal residue" evidence="2">
    <location>
        <position position="1"/>
    </location>
</feature>
<comment type="caution">
    <text evidence="2">The sequence shown here is derived from an EMBL/GenBank/DDBJ whole genome shotgun (WGS) entry which is preliminary data.</text>
</comment>
<accession>A0A314KRT0</accession>
<name>A0A314KRT0_NICAT</name>
<dbReference type="EMBL" id="MJEQ01001115">
    <property type="protein sequence ID" value="OIT32161.1"/>
    <property type="molecule type" value="Genomic_DNA"/>
</dbReference>
<dbReference type="SMR" id="A0A314KRT0"/>
<evidence type="ECO:0000313" key="2">
    <source>
        <dbReference type="EMBL" id="OIT32161.1"/>
    </source>
</evidence>
<protein>
    <submittedName>
        <fullName evidence="2">Uncharacterized protein</fullName>
    </submittedName>
</protein>
<organism evidence="2 3">
    <name type="scientific">Nicotiana attenuata</name>
    <name type="common">Coyote tobacco</name>
    <dbReference type="NCBI Taxonomy" id="49451"/>
    <lineage>
        <taxon>Eukaryota</taxon>
        <taxon>Viridiplantae</taxon>
        <taxon>Streptophyta</taxon>
        <taxon>Embryophyta</taxon>
        <taxon>Tracheophyta</taxon>
        <taxon>Spermatophyta</taxon>
        <taxon>Magnoliopsida</taxon>
        <taxon>eudicotyledons</taxon>
        <taxon>Gunneridae</taxon>
        <taxon>Pentapetalae</taxon>
        <taxon>asterids</taxon>
        <taxon>lamiids</taxon>
        <taxon>Solanales</taxon>
        <taxon>Solanaceae</taxon>
        <taxon>Nicotianoideae</taxon>
        <taxon>Nicotianeae</taxon>
        <taxon>Nicotiana</taxon>
    </lineage>
</organism>
<reference evidence="2" key="1">
    <citation type="submission" date="2016-11" db="EMBL/GenBank/DDBJ databases">
        <title>The genome of Nicotiana attenuata.</title>
        <authorList>
            <person name="Xu S."/>
            <person name="Brockmoeller T."/>
            <person name="Gaquerel E."/>
            <person name="Navarro A."/>
            <person name="Kuhl H."/>
            <person name="Gase K."/>
            <person name="Ling Z."/>
            <person name="Zhou W."/>
            <person name="Kreitzer C."/>
            <person name="Stanke M."/>
            <person name="Tang H."/>
            <person name="Lyons E."/>
            <person name="Pandey P."/>
            <person name="Pandey S.P."/>
            <person name="Timmermann B."/>
            <person name="Baldwin I.T."/>
        </authorList>
    </citation>
    <scope>NUCLEOTIDE SEQUENCE [LARGE SCALE GENOMIC DNA]</scope>
    <source>
        <strain evidence="2">UT</strain>
    </source>
</reference>
<feature type="coiled-coil region" evidence="1">
    <location>
        <begin position="78"/>
        <end position="146"/>
    </location>
</feature>
<keyword evidence="1" id="KW-0175">Coiled coil</keyword>
<feature type="non-terminal residue" evidence="2">
    <location>
        <position position="147"/>
    </location>
</feature>
<dbReference type="Proteomes" id="UP000187609">
    <property type="component" value="Unassembled WGS sequence"/>
</dbReference>
<evidence type="ECO:0000256" key="1">
    <source>
        <dbReference type="SAM" id="Coils"/>
    </source>
</evidence>
<dbReference type="AlphaFoldDB" id="A0A314KRT0"/>
<gene>
    <name evidence="2" type="ORF">A4A49_57679</name>
</gene>
<evidence type="ECO:0000313" key="3">
    <source>
        <dbReference type="Proteomes" id="UP000187609"/>
    </source>
</evidence>
<keyword evidence="3" id="KW-1185">Reference proteome</keyword>